<name>A0ACC2BW45_DIPCM</name>
<accession>A0ACC2BW45</accession>
<dbReference type="EMBL" id="CM055104">
    <property type="protein sequence ID" value="KAJ7534010.1"/>
    <property type="molecule type" value="Genomic_DNA"/>
</dbReference>
<sequence>MSTLHEQRQRSSERGIAMSAGFGPVVAMYTVVSVGGFAWRINTAVQKALPEGYVGSKSLDTDEASRIVQSVFESSFTLGLLANLVCNFFVLVALVIKAIFFGRLTLFETQKVVERMINYVLFKGMFLTWVVQPEMMQVALWLVWFAVLGFLKMFQGLARDRLERLNASPTATLFTHGRVFSVLMLVLLSDIFWMQICVMVSKDTGMSTFLLLLYEPLTIAFDTLQALVVHGLQLLDVWQRHTSDAVSGDTELQPSERSAAGVAWEWRGALTRNFSFLMDLLSLLLALGHCFHIWWLRGLAFQVVDAVLFLNLRALLSAILKRIKGFMRVRKALNILQGALPDATHDELRTYDDDCAICKEPMARAKRLPCAHLFHLPCLLSWLDQGLAETYSCPTCRRPLFMGSSRMTSASSPISGQFVDSTGIGSLDADLSRLPHGQQNPLVNSSYQQTDIPFTSPGPLTQDRWNAAVTSSWRGSGADSDWTTRMHPVARDAAGVGTSIQGHSRGLNRLQLMMRRLSGTTHEHEQRSSDENGWSWWPFSRSTGTNNSGQADQPGRRRFDNSSLRRRNVNTSRLGLGRTENGNLRMTGMVSMVREVLPHIPDEVVIEDLRRTNSVTATVNNLL</sequence>
<evidence type="ECO:0000313" key="2">
    <source>
        <dbReference type="Proteomes" id="UP001162992"/>
    </source>
</evidence>
<organism evidence="1 2">
    <name type="scientific">Diphasiastrum complanatum</name>
    <name type="common">Issler's clubmoss</name>
    <name type="synonym">Lycopodium complanatum</name>
    <dbReference type="NCBI Taxonomy" id="34168"/>
    <lineage>
        <taxon>Eukaryota</taxon>
        <taxon>Viridiplantae</taxon>
        <taxon>Streptophyta</taxon>
        <taxon>Embryophyta</taxon>
        <taxon>Tracheophyta</taxon>
        <taxon>Lycopodiopsida</taxon>
        <taxon>Lycopodiales</taxon>
        <taxon>Lycopodiaceae</taxon>
        <taxon>Lycopodioideae</taxon>
        <taxon>Diphasiastrum</taxon>
    </lineage>
</organism>
<comment type="caution">
    <text evidence="1">The sequence shown here is derived from an EMBL/GenBank/DDBJ whole genome shotgun (WGS) entry which is preliminary data.</text>
</comment>
<dbReference type="Proteomes" id="UP001162992">
    <property type="component" value="Chromosome 13"/>
</dbReference>
<gene>
    <name evidence="1" type="ORF">O6H91_13G075600</name>
</gene>
<reference evidence="2" key="1">
    <citation type="journal article" date="2024" name="Proc. Natl. Acad. Sci. U.S.A.">
        <title>Extraordinary preservation of gene collinearity over three hundred million years revealed in homosporous lycophytes.</title>
        <authorList>
            <person name="Li C."/>
            <person name="Wickell D."/>
            <person name="Kuo L.Y."/>
            <person name="Chen X."/>
            <person name="Nie B."/>
            <person name="Liao X."/>
            <person name="Peng D."/>
            <person name="Ji J."/>
            <person name="Jenkins J."/>
            <person name="Williams M."/>
            <person name="Shu S."/>
            <person name="Plott C."/>
            <person name="Barry K."/>
            <person name="Rajasekar S."/>
            <person name="Grimwood J."/>
            <person name="Han X."/>
            <person name="Sun S."/>
            <person name="Hou Z."/>
            <person name="He W."/>
            <person name="Dai G."/>
            <person name="Sun C."/>
            <person name="Schmutz J."/>
            <person name="Leebens-Mack J.H."/>
            <person name="Li F.W."/>
            <person name="Wang L."/>
        </authorList>
    </citation>
    <scope>NUCLEOTIDE SEQUENCE [LARGE SCALE GENOMIC DNA]</scope>
    <source>
        <strain evidence="2">cv. PW_Plant_1</strain>
    </source>
</reference>
<protein>
    <submittedName>
        <fullName evidence="1">Uncharacterized protein</fullName>
    </submittedName>
</protein>
<proteinExistence type="predicted"/>
<evidence type="ECO:0000313" key="1">
    <source>
        <dbReference type="EMBL" id="KAJ7534010.1"/>
    </source>
</evidence>
<keyword evidence="2" id="KW-1185">Reference proteome</keyword>